<feature type="transmembrane region" description="Helical" evidence="1">
    <location>
        <begin position="132"/>
        <end position="160"/>
    </location>
</feature>
<feature type="transmembrane region" description="Helical" evidence="1">
    <location>
        <begin position="76"/>
        <end position="96"/>
    </location>
</feature>
<gene>
    <name evidence="2" type="ORF">P186_1835</name>
</gene>
<dbReference type="AlphaFoldDB" id="G7VHE9"/>
<feature type="transmembrane region" description="Helical" evidence="1">
    <location>
        <begin position="180"/>
        <end position="198"/>
    </location>
</feature>
<keyword evidence="1" id="KW-1133">Transmembrane helix</keyword>
<name>G7VHE9_9CREN</name>
<evidence type="ECO:0000256" key="1">
    <source>
        <dbReference type="SAM" id="Phobius"/>
    </source>
</evidence>
<sequence>MNAGELAWLYAGFLAGVVSTAIEEPAYAALFVLPLLLAIGEPPAVALFSLTIAGGVANLLNLVYQKFAYGGSIIHFEFLKSAPAFLGIVLGIALYSILDWNLLKILVALAMSLTGVNILLPRRLRVTQYKRWEPVLSFIVGLADTILGTTVTFALVRIFIGEAEILAPLLRAVQATEVVAIKQKIVIGGVLAGVGIFTGQRLIQCGRSKMAEYVTAIVMLATAVWIAVL</sequence>
<dbReference type="RefSeq" id="WP_014289065.1">
    <property type="nucleotide sequence ID" value="NC_016645.1"/>
</dbReference>
<dbReference type="EMBL" id="CP003098">
    <property type="protein sequence ID" value="AET33240.1"/>
    <property type="molecule type" value="Genomic_DNA"/>
</dbReference>
<keyword evidence="3" id="KW-1185">Reference proteome</keyword>
<feature type="transmembrane region" description="Helical" evidence="1">
    <location>
        <begin position="210"/>
        <end position="228"/>
    </location>
</feature>
<feature type="transmembrane region" description="Helical" evidence="1">
    <location>
        <begin position="102"/>
        <end position="120"/>
    </location>
</feature>
<reference evidence="2 3" key="1">
    <citation type="journal article" date="2012" name="J. Bacteriol.">
        <title>Complete genome sequence of strain 1860, a crenarchaeon of the genus pyrobaculum able to grow with various electron acceptors.</title>
        <authorList>
            <person name="Mardanov A.V."/>
            <person name="Gumerov V.M."/>
            <person name="Slobodkina G.B."/>
            <person name="Beletsky A.V."/>
            <person name="Bonch-Osmolovskaya E.A."/>
            <person name="Ravin N.V."/>
            <person name="Skryabin K.G."/>
        </authorList>
    </citation>
    <scope>NUCLEOTIDE SEQUENCE [LARGE SCALE GENOMIC DNA]</scope>
    <source>
        <strain evidence="2 3">1860</strain>
    </source>
</reference>
<dbReference type="KEGG" id="pyr:P186_1835"/>
<evidence type="ECO:0000313" key="3">
    <source>
        <dbReference type="Proteomes" id="UP000005867"/>
    </source>
</evidence>
<dbReference type="Proteomes" id="UP000005867">
    <property type="component" value="Chromosome"/>
</dbReference>
<feature type="transmembrane region" description="Helical" evidence="1">
    <location>
        <begin position="45"/>
        <end position="64"/>
    </location>
</feature>
<organism evidence="2 3">
    <name type="scientific">Pyrobaculum ferrireducens</name>
    <dbReference type="NCBI Taxonomy" id="1104324"/>
    <lineage>
        <taxon>Archaea</taxon>
        <taxon>Thermoproteota</taxon>
        <taxon>Thermoprotei</taxon>
        <taxon>Thermoproteales</taxon>
        <taxon>Thermoproteaceae</taxon>
        <taxon>Pyrobaculum</taxon>
    </lineage>
</organism>
<protein>
    <submittedName>
        <fullName evidence="2">Uncharacterized protein</fullName>
    </submittedName>
</protein>
<accession>G7VHE9</accession>
<dbReference type="GeneID" id="11596330"/>
<dbReference type="HOGENOM" id="CLU_1192659_0_0_2"/>
<dbReference type="BioCyc" id="PSP1104324:GJSN-1796-MONOMER"/>
<proteinExistence type="predicted"/>
<keyword evidence="1" id="KW-0812">Transmembrane</keyword>
<dbReference type="eggNOG" id="arCOG07436">
    <property type="taxonomic scope" value="Archaea"/>
</dbReference>
<evidence type="ECO:0000313" key="2">
    <source>
        <dbReference type="EMBL" id="AET33240.1"/>
    </source>
</evidence>
<dbReference type="STRING" id="1104324.P186_1835"/>
<dbReference type="OrthoDB" id="29172at2157"/>
<keyword evidence="1" id="KW-0472">Membrane</keyword>